<dbReference type="KEGG" id="ptm:GSPATT00034508001"/>
<proteinExistence type="predicted"/>
<reference evidence="2 3" key="1">
    <citation type="journal article" date="2006" name="Nature">
        <title>Global trends of whole-genome duplications revealed by the ciliate Paramecium tetraurelia.</title>
        <authorList>
            <consortium name="Genoscope"/>
            <person name="Aury J.-M."/>
            <person name="Jaillon O."/>
            <person name="Duret L."/>
            <person name="Noel B."/>
            <person name="Jubin C."/>
            <person name="Porcel B.M."/>
            <person name="Segurens B."/>
            <person name="Daubin V."/>
            <person name="Anthouard V."/>
            <person name="Aiach N."/>
            <person name="Arnaiz O."/>
            <person name="Billaut A."/>
            <person name="Beisson J."/>
            <person name="Blanc I."/>
            <person name="Bouhouche K."/>
            <person name="Camara F."/>
            <person name="Duharcourt S."/>
            <person name="Guigo R."/>
            <person name="Gogendeau D."/>
            <person name="Katinka M."/>
            <person name="Keller A.-M."/>
            <person name="Kissmehl R."/>
            <person name="Klotz C."/>
            <person name="Koll F."/>
            <person name="Le Moue A."/>
            <person name="Lepere C."/>
            <person name="Malinsky S."/>
            <person name="Nowacki M."/>
            <person name="Nowak J.K."/>
            <person name="Plattner H."/>
            <person name="Poulain J."/>
            <person name="Ruiz F."/>
            <person name="Serrano V."/>
            <person name="Zagulski M."/>
            <person name="Dessen P."/>
            <person name="Betermier M."/>
            <person name="Weissenbach J."/>
            <person name="Scarpelli C."/>
            <person name="Schachter V."/>
            <person name="Sperling L."/>
            <person name="Meyer E."/>
            <person name="Cohen J."/>
            <person name="Wincker P."/>
        </authorList>
    </citation>
    <scope>NUCLEOTIDE SEQUENCE [LARGE SCALE GENOMIC DNA]</scope>
    <source>
        <strain evidence="2 3">Stock d4-2</strain>
    </source>
</reference>
<protein>
    <submittedName>
        <fullName evidence="2">Uncharacterized protein</fullName>
    </submittedName>
</protein>
<keyword evidence="3" id="KW-1185">Reference proteome</keyword>
<dbReference type="EMBL" id="CT868036">
    <property type="protein sequence ID" value="CAK65030.1"/>
    <property type="molecule type" value="Genomic_DNA"/>
</dbReference>
<feature type="coiled-coil region" evidence="1">
    <location>
        <begin position="30"/>
        <end position="78"/>
    </location>
</feature>
<keyword evidence="1" id="KW-0175">Coiled coil</keyword>
<dbReference type="GeneID" id="5018209"/>
<sequence length="214" mass="24922">MLRQRDFLSKKINTITRTSKAADEDKTSLIIRVQKENTNLVKSCNELREQRANLISHLSNMQKALDILQKEIASLNNGESIEFQQSDEDVPLYIEKNKIQKQISAPKLTPFQQYHQEKEISKIRKSDTVLKRDKGQLDLQQLIKEIKTYNLTDQELRDQVQQFLRNDESSSILPQILKYPFNQSQEETQLAGLEQSIINTSLETQKLQLPLIKQ</sequence>
<evidence type="ECO:0000313" key="2">
    <source>
        <dbReference type="EMBL" id="CAK65030.1"/>
    </source>
</evidence>
<dbReference type="Proteomes" id="UP000000600">
    <property type="component" value="Unassembled WGS sequence"/>
</dbReference>
<name>A0C2L3_PARTE</name>
<evidence type="ECO:0000256" key="1">
    <source>
        <dbReference type="SAM" id="Coils"/>
    </source>
</evidence>
<gene>
    <name evidence="2" type="ORF">GSPATT00034508001</name>
</gene>
<accession>A0C2L3</accession>
<organism evidence="2 3">
    <name type="scientific">Paramecium tetraurelia</name>
    <dbReference type="NCBI Taxonomy" id="5888"/>
    <lineage>
        <taxon>Eukaryota</taxon>
        <taxon>Sar</taxon>
        <taxon>Alveolata</taxon>
        <taxon>Ciliophora</taxon>
        <taxon>Intramacronucleata</taxon>
        <taxon>Oligohymenophorea</taxon>
        <taxon>Peniculida</taxon>
        <taxon>Parameciidae</taxon>
        <taxon>Paramecium</taxon>
    </lineage>
</organism>
<dbReference type="HOGENOM" id="CLU_1291175_0_0_1"/>
<dbReference type="InParanoid" id="A0C2L3"/>
<dbReference type="AlphaFoldDB" id="A0C2L3"/>
<dbReference type="RefSeq" id="XP_001432427.1">
    <property type="nucleotide sequence ID" value="XM_001432390.1"/>
</dbReference>
<evidence type="ECO:0000313" key="3">
    <source>
        <dbReference type="Proteomes" id="UP000000600"/>
    </source>
</evidence>